<feature type="transmembrane region" description="Helical" evidence="9">
    <location>
        <begin position="56"/>
        <end position="79"/>
    </location>
</feature>
<evidence type="ECO:0000256" key="6">
    <source>
        <dbReference type="ARBA" id="ARBA00022989"/>
    </source>
</evidence>
<keyword evidence="9" id="KW-0520">NAD</keyword>
<comment type="catalytic activity">
    <reaction evidence="8 9">
        <text>a ubiquinone + NADH + 5 H(+)(in) = a ubiquinol + NAD(+) + 4 H(+)(out)</text>
        <dbReference type="Rhea" id="RHEA:29091"/>
        <dbReference type="Rhea" id="RHEA-COMP:9565"/>
        <dbReference type="Rhea" id="RHEA-COMP:9566"/>
        <dbReference type="ChEBI" id="CHEBI:15378"/>
        <dbReference type="ChEBI" id="CHEBI:16389"/>
        <dbReference type="ChEBI" id="CHEBI:17976"/>
        <dbReference type="ChEBI" id="CHEBI:57540"/>
        <dbReference type="ChEBI" id="CHEBI:57945"/>
        <dbReference type="EC" id="7.1.1.2"/>
    </reaction>
</comment>
<evidence type="ECO:0000256" key="5">
    <source>
        <dbReference type="ARBA" id="ARBA00022692"/>
    </source>
</evidence>
<keyword evidence="9" id="KW-0830">Ubiquinone</keyword>
<dbReference type="GO" id="GO:0030964">
    <property type="term" value="C:NADH dehydrogenase complex"/>
    <property type="evidence" value="ECO:0007669"/>
    <property type="project" value="TreeGrafter"/>
</dbReference>
<sequence length="115" mass="13774">MTNFLMLMLIMSILLLMMMMNFLLSKKMFKNREKSSPFECGFDFMLSNRLPFSLQFYLISMIFLIFDVEITMILPMIMSFSFMKYAVLLNFLLILIILLIGLFMEWNEGALKWFK</sequence>
<evidence type="ECO:0000313" key="10">
    <source>
        <dbReference type="EMBL" id="AZL93219.1"/>
    </source>
</evidence>
<keyword evidence="5 9" id="KW-0812">Transmembrane</keyword>
<dbReference type="AlphaFoldDB" id="A0A3Q8UA11"/>
<dbReference type="InterPro" id="IPR000440">
    <property type="entry name" value="NADH_UbQ/plastoQ_OxRdtase_su3"/>
</dbReference>
<protein>
    <recommendedName>
        <fullName evidence="3 9">NADH-ubiquinone oxidoreductase chain 3</fullName>
        <ecNumber evidence="9">7.1.1.2</ecNumber>
    </recommendedName>
</protein>
<gene>
    <name evidence="10" type="primary">nad3</name>
</gene>
<evidence type="ECO:0000256" key="3">
    <source>
        <dbReference type="ARBA" id="ARBA00021007"/>
    </source>
</evidence>
<proteinExistence type="inferred from homology"/>
<evidence type="ECO:0000256" key="2">
    <source>
        <dbReference type="ARBA" id="ARBA00008472"/>
    </source>
</evidence>
<name>A0A3Q8UA11_9HYME</name>
<keyword evidence="7 9" id="KW-0472">Membrane</keyword>
<evidence type="ECO:0000256" key="4">
    <source>
        <dbReference type="ARBA" id="ARBA00022448"/>
    </source>
</evidence>
<keyword evidence="6 9" id="KW-1133">Transmembrane helix</keyword>
<keyword evidence="9" id="KW-1278">Translocase</keyword>
<dbReference type="PANTHER" id="PTHR11058">
    <property type="entry name" value="NADH-UBIQUINONE OXIDOREDUCTASE CHAIN 3"/>
    <property type="match status" value="1"/>
</dbReference>
<keyword evidence="9" id="KW-0679">Respiratory chain</keyword>
<dbReference type="InterPro" id="IPR038430">
    <property type="entry name" value="NDAH_ubi_oxred_su3_sf"/>
</dbReference>
<evidence type="ECO:0000256" key="9">
    <source>
        <dbReference type="RuleBase" id="RU003640"/>
    </source>
</evidence>
<organism evidence="10">
    <name type="scientific">Eurytoma sp. ZJUH_2016013</name>
    <dbReference type="NCBI Taxonomy" id="2491157"/>
    <lineage>
        <taxon>Eukaryota</taxon>
        <taxon>Metazoa</taxon>
        <taxon>Ecdysozoa</taxon>
        <taxon>Arthropoda</taxon>
        <taxon>Hexapoda</taxon>
        <taxon>Insecta</taxon>
        <taxon>Pterygota</taxon>
        <taxon>Neoptera</taxon>
        <taxon>Endopterygota</taxon>
        <taxon>Hymenoptera</taxon>
        <taxon>Apocrita</taxon>
        <taxon>Proctotrupomorpha</taxon>
        <taxon>Chalcidoidea</taxon>
        <taxon>Eurytomidae</taxon>
        <taxon>Eurytominae</taxon>
        <taxon>Eurytoma</taxon>
    </lineage>
</organism>
<dbReference type="EC" id="7.1.1.2" evidence="9"/>
<dbReference type="Pfam" id="PF00507">
    <property type="entry name" value="Oxidored_q4"/>
    <property type="match status" value="1"/>
</dbReference>
<feature type="transmembrane region" description="Helical" evidence="9">
    <location>
        <begin position="6"/>
        <end position="24"/>
    </location>
</feature>
<dbReference type="EMBL" id="MG923494">
    <property type="protein sequence ID" value="AZL93219.1"/>
    <property type="molecule type" value="Genomic_DNA"/>
</dbReference>
<dbReference type="GO" id="GO:0008137">
    <property type="term" value="F:NADH dehydrogenase (ubiquinone) activity"/>
    <property type="evidence" value="ECO:0007669"/>
    <property type="project" value="UniProtKB-UniRule"/>
</dbReference>
<comment type="function">
    <text evidence="9">Core subunit of the mitochondrial membrane respiratory chain NADH dehydrogenase (Complex I) which catalyzes electron transfer from NADH through the respiratory chain, using ubiquinone as an electron acceptor. Essential for the catalytic activity of complex I.</text>
</comment>
<dbReference type="PANTHER" id="PTHR11058:SF9">
    <property type="entry name" value="NADH-UBIQUINONE OXIDOREDUCTASE CHAIN 3"/>
    <property type="match status" value="1"/>
</dbReference>
<keyword evidence="9" id="KW-0249">Electron transport</keyword>
<keyword evidence="4 9" id="KW-0813">Transport</keyword>
<dbReference type="Gene3D" id="1.20.58.1610">
    <property type="entry name" value="NADH:ubiquinone/plastoquinone oxidoreductase, chain 3"/>
    <property type="match status" value="1"/>
</dbReference>
<evidence type="ECO:0000256" key="1">
    <source>
        <dbReference type="ARBA" id="ARBA00004370"/>
    </source>
</evidence>
<feature type="transmembrane region" description="Helical" evidence="9">
    <location>
        <begin position="85"/>
        <end position="106"/>
    </location>
</feature>
<reference evidence="10" key="1">
    <citation type="journal article" date="2018" name="Mol. Phylogenet. Evol.">
        <title>Mitochondrial phylogenomics of the Hymenoptera.</title>
        <authorList>
            <person name="Tang P."/>
            <person name="Zhu J.C."/>
            <person name="Zheng B.Y."/>
            <person name="Wei S.J."/>
            <person name="Sharkey M."/>
            <person name="Chen X.X."/>
            <person name="Vogler A.P."/>
        </authorList>
    </citation>
    <scope>NUCLEOTIDE SEQUENCE</scope>
</reference>
<evidence type="ECO:0000256" key="7">
    <source>
        <dbReference type="ARBA" id="ARBA00023136"/>
    </source>
</evidence>
<keyword evidence="9 10" id="KW-0496">Mitochondrion</keyword>
<comment type="similarity">
    <text evidence="2 9">Belongs to the complex I subunit 3 family.</text>
</comment>
<dbReference type="GO" id="GO:0031966">
    <property type="term" value="C:mitochondrial membrane"/>
    <property type="evidence" value="ECO:0007669"/>
    <property type="project" value="UniProtKB-SubCell"/>
</dbReference>
<comment type="subcellular location">
    <subcellularLocation>
        <location evidence="1">Membrane</location>
    </subcellularLocation>
    <subcellularLocation>
        <location evidence="9">Mitochondrion membrane</location>
        <topology evidence="9">Multi-pass membrane protein</topology>
    </subcellularLocation>
</comment>
<accession>A0A3Q8UA11</accession>
<geneLocation type="mitochondrion" evidence="10"/>
<evidence type="ECO:0000256" key="8">
    <source>
        <dbReference type="ARBA" id="ARBA00049551"/>
    </source>
</evidence>